<evidence type="ECO:0000256" key="7">
    <source>
        <dbReference type="ARBA" id="ARBA00022729"/>
    </source>
</evidence>
<keyword evidence="13" id="KW-0879">Wnt signaling pathway</keyword>
<dbReference type="Proteomes" id="UP000887540">
    <property type="component" value="Unplaced"/>
</dbReference>
<proteinExistence type="inferred from homology"/>
<dbReference type="GO" id="GO:0016055">
    <property type="term" value="P:Wnt signaling pathway"/>
    <property type="evidence" value="ECO:0007669"/>
    <property type="project" value="UniProtKB-KW"/>
</dbReference>
<dbReference type="GO" id="GO:0030178">
    <property type="term" value="P:negative regulation of Wnt signaling pathway"/>
    <property type="evidence" value="ECO:0007669"/>
    <property type="project" value="UniProtKB-UniRule"/>
</dbReference>
<dbReference type="InterPro" id="IPR002816">
    <property type="entry name" value="TraB/PrgY/GumN_fam"/>
</dbReference>
<evidence type="ECO:0000256" key="12">
    <source>
        <dbReference type="ARBA" id="ARBA00023180"/>
    </source>
</evidence>
<dbReference type="GO" id="GO:0046872">
    <property type="term" value="F:metal ion binding"/>
    <property type="evidence" value="ECO:0007669"/>
    <property type="project" value="UniProtKB-UniRule"/>
</dbReference>
<evidence type="ECO:0000256" key="2">
    <source>
        <dbReference type="ARBA" id="ARBA00004479"/>
    </source>
</evidence>
<keyword evidence="6 13" id="KW-0479">Metal-binding</keyword>
<dbReference type="GO" id="GO:0005886">
    <property type="term" value="C:plasma membrane"/>
    <property type="evidence" value="ECO:0007669"/>
    <property type="project" value="UniProtKB-SubCell"/>
</dbReference>
<evidence type="ECO:0000256" key="1">
    <source>
        <dbReference type="ARBA" id="ARBA00001941"/>
    </source>
</evidence>
<keyword evidence="13" id="KW-1003">Cell membrane</keyword>
<keyword evidence="14" id="KW-1185">Reference proteome</keyword>
<comment type="cofactor">
    <cofactor evidence="13">
        <name>Mn(2+)</name>
        <dbReference type="ChEBI" id="CHEBI:29035"/>
    </cofactor>
    <cofactor evidence="13">
        <name>Co(2+)</name>
        <dbReference type="ChEBI" id="CHEBI:48828"/>
    </cofactor>
    <text evidence="13">Divalent metal cations. Mn(2+) or Co(2+).</text>
</comment>
<keyword evidence="7 13" id="KW-0732">Signal</keyword>
<comment type="cofactor">
    <cofactor evidence="1">
        <name>Co(2+)</name>
        <dbReference type="ChEBI" id="CHEBI:48828"/>
    </cofactor>
</comment>
<evidence type="ECO:0000256" key="3">
    <source>
        <dbReference type="ARBA" id="ARBA00008261"/>
    </source>
</evidence>
<evidence type="ECO:0000256" key="8">
    <source>
        <dbReference type="ARBA" id="ARBA00022801"/>
    </source>
</evidence>
<dbReference type="PANTHER" id="PTHR31120">
    <property type="entry name" value="METALLOPROTEASE TIKI"/>
    <property type="match status" value="1"/>
</dbReference>
<evidence type="ECO:0000256" key="5">
    <source>
        <dbReference type="ARBA" id="ARBA00022692"/>
    </source>
</evidence>
<protein>
    <recommendedName>
        <fullName evidence="13">Metalloprotease TIKI homolog</fullName>
        <ecNumber evidence="13">3.4.-.-</ecNumber>
    </recommendedName>
</protein>
<keyword evidence="12" id="KW-0325">Glycoprotein</keyword>
<evidence type="ECO:0000256" key="4">
    <source>
        <dbReference type="ARBA" id="ARBA00022670"/>
    </source>
</evidence>
<dbReference type="WBParaSite" id="ACRNAN_scaffold6338.g28887.t1">
    <property type="protein sequence ID" value="ACRNAN_scaffold6338.g28887.t1"/>
    <property type="gene ID" value="ACRNAN_scaffold6338.g28887"/>
</dbReference>
<dbReference type="PANTHER" id="PTHR31120:SF6">
    <property type="entry name" value="METALLOPROTEASE TIKI HOMOLOG"/>
    <property type="match status" value="1"/>
</dbReference>
<accession>A0A914E9X1</accession>
<evidence type="ECO:0000256" key="11">
    <source>
        <dbReference type="ARBA" id="ARBA00023136"/>
    </source>
</evidence>
<dbReference type="GO" id="GO:0004222">
    <property type="term" value="F:metalloendopeptidase activity"/>
    <property type="evidence" value="ECO:0007669"/>
    <property type="project" value="UniProtKB-UniRule"/>
</dbReference>
<dbReference type="EC" id="3.4.-.-" evidence="13"/>
<comment type="subcellular location">
    <subcellularLocation>
        <location evidence="13">Cell membrane</location>
        <topology evidence="13">Single-pass type I membrane protein</topology>
    </subcellularLocation>
    <subcellularLocation>
        <location evidence="2">Membrane</location>
        <topology evidence="2">Single-pass type I membrane protein</topology>
    </subcellularLocation>
</comment>
<keyword evidence="11" id="KW-0472">Membrane</keyword>
<reference evidence="15" key="1">
    <citation type="submission" date="2022-11" db="UniProtKB">
        <authorList>
            <consortium name="WormBaseParasite"/>
        </authorList>
    </citation>
    <scope>IDENTIFICATION</scope>
</reference>
<keyword evidence="5" id="KW-0812">Transmembrane</keyword>
<keyword evidence="8 13" id="KW-0378">Hydrolase</keyword>
<sequence>MSQKEDEEDRLLVKTYACNILNRENFINEEEKIRQINAKITEIQSLKTRNSYGRGNPIVEIYENRIVEIYRAYIKRNAIMSKRINEMLRKNPKTKYFIAFGVGHFIGKYSVQNHLTAYGYTIKEVPFTDHI</sequence>
<evidence type="ECO:0000256" key="10">
    <source>
        <dbReference type="ARBA" id="ARBA00023049"/>
    </source>
</evidence>
<evidence type="ECO:0000256" key="6">
    <source>
        <dbReference type="ARBA" id="ARBA00022723"/>
    </source>
</evidence>
<evidence type="ECO:0000313" key="14">
    <source>
        <dbReference type="Proteomes" id="UP000887540"/>
    </source>
</evidence>
<dbReference type="InterPro" id="IPR040230">
    <property type="entry name" value="TIKI1/2-like"/>
</dbReference>
<dbReference type="AlphaFoldDB" id="A0A914E9X1"/>
<keyword evidence="4 13" id="KW-0645">Protease</keyword>
<evidence type="ECO:0000313" key="15">
    <source>
        <dbReference type="WBParaSite" id="ACRNAN_scaffold6338.g28887.t1"/>
    </source>
</evidence>
<evidence type="ECO:0000256" key="13">
    <source>
        <dbReference type="RuleBase" id="RU369069"/>
    </source>
</evidence>
<keyword evidence="10 13" id="KW-0482">Metalloprotease</keyword>
<keyword evidence="9" id="KW-1133">Transmembrane helix</keyword>
<comment type="similarity">
    <text evidence="3 13">Belongs to the TIKI family.</text>
</comment>
<dbReference type="Pfam" id="PF01963">
    <property type="entry name" value="TraB_PrgY_gumN"/>
    <property type="match status" value="1"/>
</dbReference>
<dbReference type="GO" id="GO:0006508">
    <property type="term" value="P:proteolysis"/>
    <property type="evidence" value="ECO:0007669"/>
    <property type="project" value="UniProtKB-KW"/>
</dbReference>
<name>A0A914E9X1_9BILA</name>
<evidence type="ECO:0000256" key="9">
    <source>
        <dbReference type="ARBA" id="ARBA00022989"/>
    </source>
</evidence>
<organism evidence="14 15">
    <name type="scientific">Acrobeloides nanus</name>
    <dbReference type="NCBI Taxonomy" id="290746"/>
    <lineage>
        <taxon>Eukaryota</taxon>
        <taxon>Metazoa</taxon>
        <taxon>Ecdysozoa</taxon>
        <taxon>Nematoda</taxon>
        <taxon>Chromadorea</taxon>
        <taxon>Rhabditida</taxon>
        <taxon>Tylenchina</taxon>
        <taxon>Cephalobomorpha</taxon>
        <taxon>Cephaloboidea</taxon>
        <taxon>Cephalobidae</taxon>
        <taxon>Acrobeloides</taxon>
    </lineage>
</organism>
<comment type="function">
    <text evidence="13">Metalloprotease that acts as a negative regulator of the Wnt signaling pathway.</text>
</comment>